<protein>
    <submittedName>
        <fullName evidence="2">Uncharacterized protein</fullName>
    </submittedName>
</protein>
<dbReference type="AlphaFoldDB" id="A0A7R9HZ95"/>
<gene>
    <name evidence="2" type="ORF">TBIB3V08_LOCUS4096</name>
</gene>
<proteinExistence type="predicted"/>
<feature type="region of interest" description="Disordered" evidence="1">
    <location>
        <begin position="80"/>
        <end position="132"/>
    </location>
</feature>
<feature type="compositionally biased region" description="Low complexity" evidence="1">
    <location>
        <begin position="116"/>
        <end position="132"/>
    </location>
</feature>
<dbReference type="EMBL" id="OD565383">
    <property type="protein sequence ID" value="CAD7441637.1"/>
    <property type="molecule type" value="Genomic_DNA"/>
</dbReference>
<sequence>MLNFILHVDVLMYVRDLHVKTGVLVSKHPLNQVFGVDVKVRDIMETAVKMVPRGVTCTRPAYCVWSGLTLRRGLTTVPSSISPSVGGSSMVPRGNTRTFSAERQLPDDPRVPRLYSTSTPSSNFSGSPSKLL</sequence>
<evidence type="ECO:0000313" key="2">
    <source>
        <dbReference type="EMBL" id="CAD7441637.1"/>
    </source>
</evidence>
<organism evidence="2">
    <name type="scientific">Timema bartmani</name>
    <dbReference type="NCBI Taxonomy" id="61472"/>
    <lineage>
        <taxon>Eukaryota</taxon>
        <taxon>Metazoa</taxon>
        <taxon>Ecdysozoa</taxon>
        <taxon>Arthropoda</taxon>
        <taxon>Hexapoda</taxon>
        <taxon>Insecta</taxon>
        <taxon>Pterygota</taxon>
        <taxon>Neoptera</taxon>
        <taxon>Polyneoptera</taxon>
        <taxon>Phasmatodea</taxon>
        <taxon>Timematodea</taxon>
        <taxon>Timematoidea</taxon>
        <taxon>Timematidae</taxon>
        <taxon>Timema</taxon>
    </lineage>
</organism>
<accession>A0A7R9HZ95</accession>
<name>A0A7R9HZ95_9NEOP</name>
<feature type="compositionally biased region" description="Low complexity" evidence="1">
    <location>
        <begin position="80"/>
        <end position="94"/>
    </location>
</feature>
<evidence type="ECO:0000256" key="1">
    <source>
        <dbReference type="SAM" id="MobiDB-lite"/>
    </source>
</evidence>
<reference evidence="2" key="1">
    <citation type="submission" date="2020-11" db="EMBL/GenBank/DDBJ databases">
        <authorList>
            <person name="Tran Van P."/>
        </authorList>
    </citation>
    <scope>NUCLEOTIDE SEQUENCE</scope>
</reference>